<evidence type="ECO:0000313" key="2">
    <source>
        <dbReference type="Proteomes" id="UP001055879"/>
    </source>
</evidence>
<reference evidence="1 2" key="2">
    <citation type="journal article" date="2022" name="Mol. Ecol. Resour.">
        <title>The genomes of chicory, endive, great burdock and yacon provide insights into Asteraceae paleo-polyploidization history and plant inulin production.</title>
        <authorList>
            <person name="Fan W."/>
            <person name="Wang S."/>
            <person name="Wang H."/>
            <person name="Wang A."/>
            <person name="Jiang F."/>
            <person name="Liu H."/>
            <person name="Zhao H."/>
            <person name="Xu D."/>
            <person name="Zhang Y."/>
        </authorList>
    </citation>
    <scope>NUCLEOTIDE SEQUENCE [LARGE SCALE GENOMIC DNA]</scope>
    <source>
        <strain evidence="2">cv. Niubang</strain>
    </source>
</reference>
<sequence>MESRFSSLSLSETTHQSVQNSAPKSSPSSSVSRLWRPAAQRNMKNQWSRLNSLRQEWVSSSSTARSYATSIVNAYLSQRYMKDMELGVLSDMPDIQEKACRKLLKQQVLHHDKLVSSYKDMVATVVNMINTSTSLRCFFKGGTNSPLIQFSNSSEDTNDNGDGGGIPVFTFWSISSFEKSASELVQMFKLELYLKRLLVIEFLSLRSKEDPIIKRLCWSDEIYQGEFNNLSRCDLDCRDASESTPPKLYARISDTPMQPNCQPDSDILQVYLTAWLTDINIDKNRVVDIFSEVGEEMHVNFVS</sequence>
<keyword evidence="2" id="KW-1185">Reference proteome</keyword>
<dbReference type="Proteomes" id="UP001055879">
    <property type="component" value="Linkage Group LG15"/>
</dbReference>
<accession>A0ACB8XSX4</accession>
<proteinExistence type="predicted"/>
<evidence type="ECO:0000313" key="1">
    <source>
        <dbReference type="EMBL" id="KAI3673362.1"/>
    </source>
</evidence>
<protein>
    <submittedName>
        <fullName evidence="1">Uncharacterized protein</fullName>
    </submittedName>
</protein>
<gene>
    <name evidence="1" type="ORF">L6452_39480</name>
</gene>
<organism evidence="1 2">
    <name type="scientific">Arctium lappa</name>
    <name type="common">Greater burdock</name>
    <name type="synonym">Lappa major</name>
    <dbReference type="NCBI Taxonomy" id="4217"/>
    <lineage>
        <taxon>Eukaryota</taxon>
        <taxon>Viridiplantae</taxon>
        <taxon>Streptophyta</taxon>
        <taxon>Embryophyta</taxon>
        <taxon>Tracheophyta</taxon>
        <taxon>Spermatophyta</taxon>
        <taxon>Magnoliopsida</taxon>
        <taxon>eudicotyledons</taxon>
        <taxon>Gunneridae</taxon>
        <taxon>Pentapetalae</taxon>
        <taxon>asterids</taxon>
        <taxon>campanulids</taxon>
        <taxon>Asterales</taxon>
        <taxon>Asteraceae</taxon>
        <taxon>Carduoideae</taxon>
        <taxon>Cardueae</taxon>
        <taxon>Arctiinae</taxon>
        <taxon>Arctium</taxon>
    </lineage>
</organism>
<name>A0ACB8XSX4_ARCLA</name>
<reference evidence="2" key="1">
    <citation type="journal article" date="2022" name="Mol. Ecol. Resour.">
        <title>The genomes of chicory, endive, great burdock and yacon provide insights into Asteraceae palaeo-polyploidization history and plant inulin production.</title>
        <authorList>
            <person name="Fan W."/>
            <person name="Wang S."/>
            <person name="Wang H."/>
            <person name="Wang A."/>
            <person name="Jiang F."/>
            <person name="Liu H."/>
            <person name="Zhao H."/>
            <person name="Xu D."/>
            <person name="Zhang Y."/>
        </authorList>
    </citation>
    <scope>NUCLEOTIDE SEQUENCE [LARGE SCALE GENOMIC DNA]</scope>
    <source>
        <strain evidence="2">cv. Niubang</strain>
    </source>
</reference>
<dbReference type="EMBL" id="CM042061">
    <property type="protein sequence ID" value="KAI3673362.1"/>
    <property type="molecule type" value="Genomic_DNA"/>
</dbReference>
<comment type="caution">
    <text evidence="1">The sequence shown here is derived from an EMBL/GenBank/DDBJ whole genome shotgun (WGS) entry which is preliminary data.</text>
</comment>